<keyword evidence="2" id="KW-1185">Reference proteome</keyword>
<evidence type="ECO:0000313" key="1">
    <source>
        <dbReference type="EMBL" id="ERJ60370.1"/>
    </source>
</evidence>
<dbReference type="Proteomes" id="UP000016584">
    <property type="component" value="Unassembled WGS sequence"/>
</dbReference>
<sequence length="64" mass="7233">MEDSISILVKLWFLLIGFDHSEFHRASGEQSSTSINLSTGQIEAITGENMFEEQFSKPRKTKGK</sequence>
<accession>U2HYM2</accession>
<dbReference type="OrthoDB" id="86940at2"/>
<protein>
    <submittedName>
        <fullName evidence="1">Uncharacterized protein</fullName>
    </submittedName>
</protein>
<organism evidence="1 2">
    <name type="scientific">Sphingobacterium paucimobilis HER1398</name>
    <dbReference type="NCBI Taxonomy" id="1346330"/>
    <lineage>
        <taxon>Bacteria</taxon>
        <taxon>Pseudomonadati</taxon>
        <taxon>Bacteroidota</taxon>
        <taxon>Sphingobacteriia</taxon>
        <taxon>Sphingobacteriales</taxon>
        <taxon>Sphingobacteriaceae</taxon>
        <taxon>Sphingobacterium</taxon>
    </lineage>
</organism>
<comment type="caution">
    <text evidence="1">The sequence shown here is derived from an EMBL/GenBank/DDBJ whole genome shotgun (WGS) entry which is preliminary data.</text>
</comment>
<dbReference type="PATRIC" id="fig|1346330.5.peg.1069"/>
<dbReference type="AlphaFoldDB" id="U2HYM2"/>
<gene>
    <name evidence="1" type="ORF">M472_16585</name>
</gene>
<reference evidence="1 2" key="1">
    <citation type="journal article" date="2013" name="Genome Announc.">
        <title>The Draft Genome Sequence of Sphingomonas paucimobilis Strain HER1398 (Proteobacteria), Host to the Giant PAU Phage, Indicates That It Is a Member of the Genus Sphingobacterium (Bacteroidetes).</title>
        <authorList>
            <person name="White R.A.III."/>
            <person name="Suttle C.A."/>
        </authorList>
    </citation>
    <scope>NUCLEOTIDE SEQUENCE [LARGE SCALE GENOMIC DNA]</scope>
    <source>
        <strain evidence="1 2">HER1398</strain>
    </source>
</reference>
<proteinExistence type="predicted"/>
<dbReference type="RefSeq" id="WP_021069247.1">
    <property type="nucleotide sequence ID" value="NZ_ATDL01000006.1"/>
</dbReference>
<evidence type="ECO:0000313" key="2">
    <source>
        <dbReference type="Proteomes" id="UP000016584"/>
    </source>
</evidence>
<dbReference type="EMBL" id="ATDL01000006">
    <property type="protein sequence ID" value="ERJ60370.1"/>
    <property type="molecule type" value="Genomic_DNA"/>
</dbReference>
<name>U2HYM2_9SPHI</name>